<dbReference type="SUPFAM" id="SSF49313">
    <property type="entry name" value="Cadherin-like"/>
    <property type="match status" value="5"/>
</dbReference>
<dbReference type="Gene3D" id="2.60.40.60">
    <property type="entry name" value="Cadherins"/>
    <property type="match status" value="5"/>
</dbReference>
<dbReference type="SMART" id="SM00112">
    <property type="entry name" value="CA"/>
    <property type="match status" value="5"/>
</dbReference>
<reference evidence="4 5" key="1">
    <citation type="submission" date="2020-07" db="EMBL/GenBank/DDBJ databases">
        <title>Definition of the novel symbiovar canariense within Mesorhizobium novociceri, a new species of genus Mesorhizobium nodulating Cicer canariense in the Caldera de Taburiente National Park (La Palma, Canary Islands).</title>
        <authorList>
            <person name="Leon-Barrios M."/>
            <person name="Perez-Yepez J."/>
            <person name="Flores-Felix J.D."/>
            <person name="Ramirez-Baena M.H."/>
            <person name="Pulido-Suarez L."/>
            <person name="Igual J.M."/>
            <person name="Velazquez E."/>
            <person name="Peix A."/>
        </authorList>
    </citation>
    <scope>NUCLEOTIDE SEQUENCE [LARGE SCALE GENOMIC DNA]</scope>
    <source>
        <strain evidence="4 5">CCANP35</strain>
    </source>
</reference>
<dbReference type="Proteomes" id="UP000558284">
    <property type="component" value="Unassembled WGS sequence"/>
</dbReference>
<dbReference type="InterPro" id="IPR011042">
    <property type="entry name" value="6-blade_b-propeller_TolB-like"/>
</dbReference>
<dbReference type="AlphaFoldDB" id="A0A838BAF1"/>
<dbReference type="Gene3D" id="2.120.10.30">
    <property type="entry name" value="TolB, C-terminal domain"/>
    <property type="match status" value="1"/>
</dbReference>
<feature type="domain" description="Cadherin" evidence="3">
    <location>
        <begin position="364"/>
        <end position="461"/>
    </location>
</feature>
<dbReference type="SUPFAM" id="SSF63829">
    <property type="entry name" value="Calcium-dependent phosphotriesterase"/>
    <property type="match status" value="1"/>
</dbReference>
<accession>A0A838BAF1</accession>
<comment type="caution">
    <text evidence="4">The sequence shown here is derived from an EMBL/GenBank/DDBJ whole genome shotgun (WGS) entry which is preliminary data.</text>
</comment>
<dbReference type="InterPro" id="IPR002126">
    <property type="entry name" value="Cadherin-like_dom"/>
</dbReference>
<feature type="domain" description="Cadherin" evidence="3">
    <location>
        <begin position="467"/>
        <end position="564"/>
    </location>
</feature>
<dbReference type="SMART" id="SM00635">
    <property type="entry name" value="BID_2"/>
    <property type="match status" value="3"/>
</dbReference>
<sequence length="1148" mass="117280">MAKLPELPWGDAKLLTTEFGIDAFDWPNIDNWTQPTGSASGSETPHVLSELGDGLAAETGKGNHTTSFDPAAKQLDLVSEHQITPAWGSEGGLKPTGLTEATARLGIHLDSTLLDRLAAKASGLWHNVEKGHADSLLTSTTTIPEAVADIGTGSTRATVTTSSLLAASSNAIDPIFETRVASAGDDVEQKGSGAISTNTNDLELGYDSSTRQTVGIRFTGIDIPQGAIITSAYIQFQANEVKTGATSLLIKGEDGDDASAFTSVSFNVSSRATTDASAAWTPDPWTTVGAHGLAERSPDLSTIVQEIVNRSGWAALNDMAFIVTGTGTRTADSYEYSPTGAPLLHIEYLLPASGAPVAFNTPADADAAANQIAELAAAGVPTGITASATDPDAGSTVTYSLNDSRFAIDASSGVITRSATGTLDFETQPSINLTVTATSSDGGTANQVFTLAVLNSPEPVAFNSSPDANPAANQIGQNAAAGTAIGITAAATDPDAGSTVTYSIDDSRFAINASTGVITRSSTGTLNATSEPSIALTVTATSSDGSIDTHAFNVDVTANQLPVAFNAPPDANAAANQIAELAAAGASTGITASATDPDAGSTVTYSINDSRFTIDASSGVITRSTTGTLDFETQPSINLTVTATSSDGSTANRAFSLAVLNSPEPVAFNSSPDANPAANQIAELAAAGAPTGITASATDPDAGSTVTYSINDSRFAINSSSGVITRSATGALDFETQSSINLTVTATSSDGSTANRVFSLAVLNSPEPVAFNISADANPAGNQIAQDAAVGTAIGITAAATDPDAGSTVTYSIGDSRFAINASTGVITRSGTGTLNATSEPSVALTVTATSSDGSIDTHAFNVNIMAHQLPTSVTLAHTIATSLWSPPSPDPTDIVYISHLGTLLVADSEVEEMSIFTGKNVYQTTLSGNLVGTLTTVNFSDEPAGIAYNPANHHLFFADDTGTKSVYELNPGNDGLYNTPDDIVTSFRTSAFGSTDPESVAYDTKRGVLYVADGTTHNIYTVAPGQNGKFDGVASTGGDDIVTSFSASALGTPGDASIAYDPGNDLLYYIQSAKSVAMVTTTGDLLGTLDISSAHAKKPAGLALAPSSDDPTHHMSLYIVDRGVDNDTNPTENDGKIYEFHFNDWLV</sequence>
<dbReference type="PANTHER" id="PTHR24026">
    <property type="entry name" value="FAT ATYPICAL CADHERIN-RELATED"/>
    <property type="match status" value="1"/>
</dbReference>
<evidence type="ECO:0000256" key="1">
    <source>
        <dbReference type="ARBA" id="ARBA00022692"/>
    </source>
</evidence>
<dbReference type="GO" id="GO:0005886">
    <property type="term" value="C:plasma membrane"/>
    <property type="evidence" value="ECO:0007669"/>
    <property type="project" value="UniProtKB-SubCell"/>
</dbReference>
<keyword evidence="5" id="KW-1185">Reference proteome</keyword>
<proteinExistence type="predicted"/>
<gene>
    <name evidence="4" type="ORF">H0241_22750</name>
</gene>
<keyword evidence="1" id="KW-0812">Transmembrane</keyword>
<dbReference type="InterPro" id="IPR003343">
    <property type="entry name" value="Big_2"/>
</dbReference>
<dbReference type="GO" id="GO:0007156">
    <property type="term" value="P:homophilic cell adhesion via plasma membrane adhesion molecules"/>
    <property type="evidence" value="ECO:0007669"/>
    <property type="project" value="InterPro"/>
</dbReference>
<evidence type="ECO:0000259" key="3">
    <source>
        <dbReference type="PROSITE" id="PS50268"/>
    </source>
</evidence>
<feature type="domain" description="Cadherin" evidence="3">
    <location>
        <begin position="570"/>
        <end position="667"/>
    </location>
</feature>
<dbReference type="GO" id="GO:0005509">
    <property type="term" value="F:calcium ion binding"/>
    <property type="evidence" value="ECO:0007669"/>
    <property type="project" value="InterPro"/>
</dbReference>
<dbReference type="InterPro" id="IPR015919">
    <property type="entry name" value="Cadherin-like_sf"/>
</dbReference>
<keyword evidence="2" id="KW-1133">Transmembrane helix</keyword>
<dbReference type="PANTHER" id="PTHR24026:SF126">
    <property type="entry name" value="PROTOCADHERIN FAT 4"/>
    <property type="match status" value="1"/>
</dbReference>
<dbReference type="EMBL" id="JACDTY010000012">
    <property type="protein sequence ID" value="MBA1143047.1"/>
    <property type="molecule type" value="Genomic_DNA"/>
</dbReference>
<dbReference type="PROSITE" id="PS50268">
    <property type="entry name" value="CADHERIN_2"/>
    <property type="match status" value="4"/>
</dbReference>
<protein>
    <recommendedName>
        <fullName evidence="3">Cadherin domain-containing protein</fullName>
    </recommendedName>
</protein>
<evidence type="ECO:0000313" key="5">
    <source>
        <dbReference type="Proteomes" id="UP000558284"/>
    </source>
</evidence>
<evidence type="ECO:0000313" key="4">
    <source>
        <dbReference type="EMBL" id="MBA1143047.1"/>
    </source>
</evidence>
<dbReference type="CDD" id="cd11304">
    <property type="entry name" value="Cadherin_repeat"/>
    <property type="match status" value="5"/>
</dbReference>
<dbReference type="RefSeq" id="WP_181060085.1">
    <property type="nucleotide sequence ID" value="NZ_JACDTY010000012.1"/>
</dbReference>
<organism evidence="4 5">
    <name type="scientific">Mesorhizobium neociceri</name>
    <dbReference type="NCBI Taxonomy" id="1307853"/>
    <lineage>
        <taxon>Bacteria</taxon>
        <taxon>Pseudomonadati</taxon>
        <taxon>Pseudomonadota</taxon>
        <taxon>Alphaproteobacteria</taxon>
        <taxon>Hyphomicrobiales</taxon>
        <taxon>Phyllobacteriaceae</taxon>
        <taxon>Mesorhizobium</taxon>
    </lineage>
</organism>
<feature type="domain" description="Cadherin" evidence="3">
    <location>
        <begin position="673"/>
        <end position="770"/>
    </location>
</feature>
<keyword evidence="2" id="KW-0472">Membrane</keyword>
<name>A0A838BAF1_9HYPH</name>
<evidence type="ECO:0000256" key="2">
    <source>
        <dbReference type="ARBA" id="ARBA00022989"/>
    </source>
</evidence>